<evidence type="ECO:0000256" key="1">
    <source>
        <dbReference type="SAM" id="MobiDB-lite"/>
    </source>
</evidence>
<organism evidence="2 3">
    <name type="scientific">Noviherbaspirillum humi</name>
    <dbReference type="NCBI Taxonomy" id="1688639"/>
    <lineage>
        <taxon>Bacteria</taxon>
        <taxon>Pseudomonadati</taxon>
        <taxon>Pseudomonadota</taxon>
        <taxon>Betaproteobacteria</taxon>
        <taxon>Burkholderiales</taxon>
        <taxon>Oxalobacteraceae</taxon>
        <taxon>Noviherbaspirillum</taxon>
    </lineage>
</organism>
<dbReference type="OrthoDB" id="5705788at2"/>
<gene>
    <name evidence="2" type="ORF">SAMN06265795_107107</name>
</gene>
<evidence type="ECO:0000313" key="2">
    <source>
        <dbReference type="EMBL" id="SNS83399.1"/>
    </source>
</evidence>
<keyword evidence="3" id="KW-1185">Reference proteome</keyword>
<reference evidence="2 3" key="1">
    <citation type="submission" date="2017-06" db="EMBL/GenBank/DDBJ databases">
        <authorList>
            <person name="Kim H.J."/>
            <person name="Triplett B.A."/>
        </authorList>
    </citation>
    <scope>NUCLEOTIDE SEQUENCE [LARGE SCALE GENOMIC DNA]</scope>
    <source>
        <strain evidence="2 3">U15</strain>
    </source>
</reference>
<proteinExistence type="predicted"/>
<evidence type="ECO:0000313" key="3">
    <source>
        <dbReference type="Proteomes" id="UP000198284"/>
    </source>
</evidence>
<protein>
    <submittedName>
        <fullName evidence="2">Uncharacterized protein</fullName>
    </submittedName>
</protein>
<feature type="region of interest" description="Disordered" evidence="1">
    <location>
        <begin position="45"/>
        <end position="83"/>
    </location>
</feature>
<dbReference type="RefSeq" id="WP_143131245.1">
    <property type="nucleotide sequence ID" value="NZ_FZOT01000007.1"/>
</dbReference>
<dbReference type="EMBL" id="FZOT01000007">
    <property type="protein sequence ID" value="SNS83399.1"/>
    <property type="molecule type" value="Genomic_DNA"/>
</dbReference>
<dbReference type="Proteomes" id="UP000198284">
    <property type="component" value="Unassembled WGS sequence"/>
</dbReference>
<feature type="compositionally biased region" description="Basic and acidic residues" evidence="1">
    <location>
        <begin position="45"/>
        <end position="62"/>
    </location>
</feature>
<name>A0A239HPX4_9BURK</name>
<accession>A0A239HPX4</accession>
<dbReference type="AlphaFoldDB" id="A0A239HPX4"/>
<sequence length="83" mass="9657">MTSREEIDAFRSELLRRFDELTHWAVDNWPDRQRPLTAVDFAPMREHFARAGEPPEHLRQEEPPPDPAAGGPQFRDVDPAPWP</sequence>